<dbReference type="InterPro" id="IPR045304">
    <property type="entry name" value="LbH_SAT"/>
</dbReference>
<dbReference type="InterPro" id="IPR011004">
    <property type="entry name" value="Trimer_LpxA-like_sf"/>
</dbReference>
<keyword evidence="10" id="KW-0198">Cysteine biosynthesis</keyword>
<feature type="coiled-coil region" evidence="14">
    <location>
        <begin position="193"/>
        <end position="220"/>
    </location>
</feature>
<dbReference type="CDD" id="cd03354">
    <property type="entry name" value="LbH_SAT"/>
    <property type="match status" value="1"/>
</dbReference>
<dbReference type="AlphaFoldDB" id="F8F9A0"/>
<evidence type="ECO:0000256" key="2">
    <source>
        <dbReference type="ARBA" id="ARBA00004876"/>
    </source>
</evidence>
<keyword evidence="6" id="KW-0963">Cytoplasm</keyword>
<dbReference type="FunFam" id="2.160.10.10:FF:000007">
    <property type="entry name" value="Serine acetyltransferase"/>
    <property type="match status" value="1"/>
</dbReference>
<evidence type="ECO:0000256" key="11">
    <source>
        <dbReference type="ARBA" id="ARBA00023315"/>
    </source>
</evidence>
<dbReference type="UniPathway" id="UPA00136">
    <property type="reaction ID" value="UER00199"/>
</dbReference>
<dbReference type="GO" id="GO:0006535">
    <property type="term" value="P:cysteine biosynthetic process from serine"/>
    <property type="evidence" value="ECO:0007669"/>
    <property type="project" value="InterPro"/>
</dbReference>
<name>F8F9A0_PAEMK</name>
<dbReference type="Gene3D" id="1.10.3130.10">
    <property type="entry name" value="serine acetyltransferase, domain 1"/>
    <property type="match status" value="1"/>
</dbReference>
<evidence type="ECO:0000256" key="10">
    <source>
        <dbReference type="ARBA" id="ARBA00023192"/>
    </source>
</evidence>
<dbReference type="SUPFAM" id="SSF51161">
    <property type="entry name" value="Trimeric LpxA-like enzymes"/>
    <property type="match status" value="1"/>
</dbReference>
<dbReference type="FunFam" id="1.10.3130.10:FF:000003">
    <property type="entry name" value="Serine acetyltransferase"/>
    <property type="match status" value="1"/>
</dbReference>
<evidence type="ECO:0000256" key="8">
    <source>
        <dbReference type="ARBA" id="ARBA00022679"/>
    </source>
</evidence>
<dbReference type="PIRSF" id="PIRSF000441">
    <property type="entry name" value="CysE"/>
    <property type="match status" value="1"/>
</dbReference>
<comment type="subcellular location">
    <subcellularLocation>
        <location evidence="1">Cytoplasm</location>
    </subcellularLocation>
</comment>
<dbReference type="PANTHER" id="PTHR42811">
    <property type="entry name" value="SERINE ACETYLTRANSFERASE"/>
    <property type="match status" value="1"/>
</dbReference>
<dbReference type="GO" id="GO:0005737">
    <property type="term" value="C:cytoplasm"/>
    <property type="evidence" value="ECO:0007669"/>
    <property type="project" value="UniProtKB-SubCell"/>
</dbReference>
<evidence type="ECO:0000256" key="6">
    <source>
        <dbReference type="ARBA" id="ARBA00022490"/>
    </source>
</evidence>
<dbReference type="InterPro" id="IPR001451">
    <property type="entry name" value="Hexapep"/>
</dbReference>
<dbReference type="Pfam" id="PF00132">
    <property type="entry name" value="Hexapep"/>
    <property type="match status" value="1"/>
</dbReference>
<keyword evidence="8 13" id="KW-0808">Transferase</keyword>
<keyword evidence="9" id="KW-0677">Repeat</keyword>
<evidence type="ECO:0000256" key="9">
    <source>
        <dbReference type="ARBA" id="ARBA00022737"/>
    </source>
</evidence>
<evidence type="ECO:0000256" key="5">
    <source>
        <dbReference type="ARBA" id="ARBA00018522"/>
    </source>
</evidence>
<dbReference type="InterPro" id="IPR042122">
    <property type="entry name" value="Ser_AcTrfase_N_sf"/>
</dbReference>
<keyword evidence="7" id="KW-0028">Amino-acid biosynthesis</keyword>
<comment type="catalytic activity">
    <reaction evidence="12 13">
        <text>L-serine + acetyl-CoA = O-acetyl-L-serine + CoA</text>
        <dbReference type="Rhea" id="RHEA:24560"/>
        <dbReference type="ChEBI" id="CHEBI:33384"/>
        <dbReference type="ChEBI" id="CHEBI:57287"/>
        <dbReference type="ChEBI" id="CHEBI:57288"/>
        <dbReference type="ChEBI" id="CHEBI:58340"/>
        <dbReference type="EC" id="2.3.1.30"/>
    </reaction>
</comment>
<dbReference type="InterPro" id="IPR053376">
    <property type="entry name" value="Serine_acetyltransferase"/>
</dbReference>
<evidence type="ECO:0000256" key="14">
    <source>
        <dbReference type="SAM" id="Coils"/>
    </source>
</evidence>
<evidence type="ECO:0000256" key="1">
    <source>
        <dbReference type="ARBA" id="ARBA00004496"/>
    </source>
</evidence>
<dbReference type="HOGENOM" id="CLU_051638_10_0_9"/>
<keyword evidence="11 13" id="KW-0012">Acyltransferase</keyword>
<feature type="domain" description="Serine acetyltransferase N-terminal" evidence="15">
    <location>
        <begin position="3"/>
        <end position="35"/>
    </location>
</feature>
<dbReference type="EMBL" id="CP002869">
    <property type="protein sequence ID" value="AEI43028.1"/>
    <property type="molecule type" value="Genomic_DNA"/>
</dbReference>
<dbReference type="Pfam" id="PF06426">
    <property type="entry name" value="SATase_N"/>
    <property type="match status" value="1"/>
</dbReference>
<evidence type="ECO:0000256" key="7">
    <source>
        <dbReference type="ARBA" id="ARBA00022605"/>
    </source>
</evidence>
<protein>
    <recommendedName>
        <fullName evidence="5 13">Serine acetyltransferase</fullName>
        <ecNumber evidence="4 13">2.3.1.30</ecNumber>
    </recommendedName>
</protein>
<evidence type="ECO:0000313" key="17">
    <source>
        <dbReference type="Proteomes" id="UP000006620"/>
    </source>
</evidence>
<dbReference type="GO" id="GO:0009001">
    <property type="term" value="F:serine O-acetyltransferase activity"/>
    <property type="evidence" value="ECO:0007669"/>
    <property type="project" value="UniProtKB-EC"/>
</dbReference>
<comment type="pathway">
    <text evidence="2">Amino-acid biosynthesis; L-cysteine biosynthesis; L-cysteine from L-serine: step 1/2.</text>
</comment>
<dbReference type="EC" id="2.3.1.30" evidence="4 13"/>
<evidence type="ECO:0000313" key="16">
    <source>
        <dbReference type="EMBL" id="AEI43028.1"/>
    </source>
</evidence>
<evidence type="ECO:0000256" key="13">
    <source>
        <dbReference type="PIRNR" id="PIRNR000441"/>
    </source>
</evidence>
<evidence type="ECO:0000256" key="3">
    <source>
        <dbReference type="ARBA" id="ARBA00007274"/>
    </source>
</evidence>
<comment type="similarity">
    <text evidence="3 13">Belongs to the transferase hexapeptide repeat family.</text>
</comment>
<keyword evidence="14" id="KW-0175">Coiled coil</keyword>
<dbReference type="Proteomes" id="UP000006620">
    <property type="component" value="Chromosome"/>
</dbReference>
<organism evidence="16 17">
    <name type="scientific">Paenibacillus mucilaginosus (strain KNP414)</name>
    <dbReference type="NCBI Taxonomy" id="1036673"/>
    <lineage>
        <taxon>Bacteria</taxon>
        <taxon>Bacillati</taxon>
        <taxon>Bacillota</taxon>
        <taxon>Bacilli</taxon>
        <taxon>Bacillales</taxon>
        <taxon>Paenibacillaceae</taxon>
        <taxon>Paenibacillus</taxon>
    </lineage>
</organism>
<dbReference type="InterPro" id="IPR005881">
    <property type="entry name" value="Ser_O-AcTrfase"/>
</dbReference>
<dbReference type="NCBIfam" id="TIGR01172">
    <property type="entry name" value="cysE"/>
    <property type="match status" value="1"/>
</dbReference>
<evidence type="ECO:0000259" key="15">
    <source>
        <dbReference type="Pfam" id="PF06426"/>
    </source>
</evidence>
<dbReference type="Gene3D" id="2.160.10.10">
    <property type="entry name" value="Hexapeptide repeat proteins"/>
    <property type="match status" value="1"/>
</dbReference>
<proteinExistence type="inferred from homology"/>
<dbReference type="PATRIC" id="fig|1036673.3.peg.4134"/>
<accession>F8F9A0</accession>
<sequence length="222" mass="24224">MFRMVKRDLNAVLHRDPAARHAIEVILCYPGFHAVLLYRVSHQLHQRGFKLLARMLASFNRFLTQVEIHPAAKIGEGLFIDHGCGIVIGETVEIGTDVTIFQGATLGGTGKDTGKRHPTIGNHVLISAGAKILGPFRVGDYAKIGAGSVVLKEVPPYSTVVGIPGRIVGKKWTGAPSADMDQIRMPDPVQDQMGQLLAQIRQLEARVAELEARKGREMQYTG</sequence>
<gene>
    <name evidence="16" type="primary">cysE</name>
    <name evidence="16" type="ordered locus">KNP414_04498</name>
</gene>
<evidence type="ECO:0000256" key="4">
    <source>
        <dbReference type="ARBA" id="ARBA00013266"/>
    </source>
</evidence>
<reference evidence="16 17" key="2">
    <citation type="journal article" date="2013" name="Genome Announc.">
        <title>Genome Sequence of Growth-Improving Paenibacillus mucilaginosus Strain KNP414.</title>
        <authorList>
            <person name="Lu J.J."/>
            <person name="Wang J.F."/>
            <person name="Hu X.F."/>
        </authorList>
    </citation>
    <scope>NUCLEOTIDE SEQUENCE [LARGE SCALE GENOMIC DNA]</scope>
    <source>
        <strain evidence="16 17">KNP414</strain>
    </source>
</reference>
<dbReference type="KEGG" id="pms:KNP414_04498"/>
<dbReference type="InterPro" id="IPR010493">
    <property type="entry name" value="Ser_AcTrfase_N"/>
</dbReference>
<reference evidence="17" key="1">
    <citation type="submission" date="2011-06" db="EMBL/GenBank/DDBJ databases">
        <title>Complete genome sequence of Paenibacillus mucilaginosus KNP414.</title>
        <authorList>
            <person name="Wang J."/>
            <person name="Hu S."/>
            <person name="Hu X."/>
            <person name="Zhang B."/>
            <person name="Dong D."/>
            <person name="Zhang S."/>
            <person name="Zhao K."/>
            <person name="Wu D."/>
        </authorList>
    </citation>
    <scope>NUCLEOTIDE SEQUENCE [LARGE SCALE GENOMIC DNA]</scope>
    <source>
        <strain evidence="17">KNP414</strain>
    </source>
</reference>
<dbReference type="NCBIfam" id="NF041874">
    <property type="entry name" value="EPS_EpsC"/>
    <property type="match status" value="1"/>
</dbReference>
<evidence type="ECO:0000256" key="12">
    <source>
        <dbReference type="ARBA" id="ARBA00049486"/>
    </source>
</evidence>